<dbReference type="Proteomes" id="UP001500101">
    <property type="component" value="Unassembled WGS sequence"/>
</dbReference>
<gene>
    <name evidence="5" type="ORF">GCM10022216_23760</name>
</gene>
<dbReference type="InterPro" id="IPR000335">
    <property type="entry name" value="Bleomycin-R"/>
</dbReference>
<dbReference type="InterPro" id="IPR037523">
    <property type="entry name" value="VOC_core"/>
</dbReference>
<sequence length="125" mass="14810">MQITQVTPIFRIFDYAKAIEFYVDWLGFKIDWEHRFEDHSPIYMQVSKDGMTLHLSEHHGDATPGARTYVICTDLKAYHEELSRKNYKYNRPGYEKTFYGTYAVQVTDPFGNNITFNEPIQQKED</sequence>
<reference evidence="6" key="1">
    <citation type="journal article" date="2019" name="Int. J. Syst. Evol. Microbiol.">
        <title>The Global Catalogue of Microorganisms (GCM) 10K type strain sequencing project: providing services to taxonomists for standard genome sequencing and annotation.</title>
        <authorList>
            <consortium name="The Broad Institute Genomics Platform"/>
            <consortium name="The Broad Institute Genome Sequencing Center for Infectious Disease"/>
            <person name="Wu L."/>
            <person name="Ma J."/>
        </authorList>
    </citation>
    <scope>NUCLEOTIDE SEQUENCE [LARGE SCALE GENOMIC DNA]</scope>
    <source>
        <strain evidence="6">JCM 16704</strain>
    </source>
</reference>
<dbReference type="Pfam" id="PF19581">
    <property type="entry name" value="Glyoxalase_7"/>
    <property type="match status" value="1"/>
</dbReference>
<dbReference type="SUPFAM" id="SSF54593">
    <property type="entry name" value="Glyoxalase/Bleomycin resistance protein/Dihydroxybiphenyl dioxygenase"/>
    <property type="match status" value="1"/>
</dbReference>
<dbReference type="RefSeq" id="WP_344674949.1">
    <property type="nucleotide sequence ID" value="NZ_BAAAZI010000010.1"/>
</dbReference>
<evidence type="ECO:0000259" key="4">
    <source>
        <dbReference type="PROSITE" id="PS51819"/>
    </source>
</evidence>
<dbReference type="Gene3D" id="3.10.180.10">
    <property type="entry name" value="2,3-Dihydroxybiphenyl 1,2-Dioxygenase, domain 1"/>
    <property type="match status" value="1"/>
</dbReference>
<dbReference type="InterPro" id="IPR029068">
    <property type="entry name" value="Glyas_Bleomycin-R_OHBP_Dase"/>
</dbReference>
<dbReference type="PROSITE" id="PS51819">
    <property type="entry name" value="VOC"/>
    <property type="match status" value="1"/>
</dbReference>
<keyword evidence="6" id="KW-1185">Reference proteome</keyword>
<dbReference type="CDD" id="cd08349">
    <property type="entry name" value="BLMA_like"/>
    <property type="match status" value="1"/>
</dbReference>
<feature type="domain" description="VOC" evidence="4">
    <location>
        <begin position="2"/>
        <end position="119"/>
    </location>
</feature>
<accession>A0ABP7YX38</accession>
<organism evidence="5 6">
    <name type="scientific">Sphingobacterium kyonggiense</name>
    <dbReference type="NCBI Taxonomy" id="714075"/>
    <lineage>
        <taxon>Bacteria</taxon>
        <taxon>Pseudomonadati</taxon>
        <taxon>Bacteroidota</taxon>
        <taxon>Sphingobacteriia</taxon>
        <taxon>Sphingobacteriales</taxon>
        <taxon>Sphingobacteriaceae</taxon>
        <taxon>Sphingobacterium</taxon>
    </lineage>
</organism>
<evidence type="ECO:0000256" key="2">
    <source>
        <dbReference type="ARBA" id="ARBA00021572"/>
    </source>
</evidence>
<comment type="similarity">
    <text evidence="1">Belongs to the bleomycin resistance protein family.</text>
</comment>
<evidence type="ECO:0000256" key="1">
    <source>
        <dbReference type="ARBA" id="ARBA00011051"/>
    </source>
</evidence>
<evidence type="ECO:0000313" key="5">
    <source>
        <dbReference type="EMBL" id="GAA4142604.1"/>
    </source>
</evidence>
<evidence type="ECO:0000256" key="3">
    <source>
        <dbReference type="ARBA" id="ARBA00023251"/>
    </source>
</evidence>
<keyword evidence="3" id="KW-0046">Antibiotic resistance</keyword>
<proteinExistence type="inferred from homology"/>
<protein>
    <recommendedName>
        <fullName evidence="2">Bleomycin resistance protein</fullName>
    </recommendedName>
</protein>
<comment type="caution">
    <text evidence="5">The sequence shown here is derived from an EMBL/GenBank/DDBJ whole genome shotgun (WGS) entry which is preliminary data.</text>
</comment>
<evidence type="ECO:0000313" key="6">
    <source>
        <dbReference type="Proteomes" id="UP001500101"/>
    </source>
</evidence>
<name>A0ABP7YX38_9SPHI</name>
<dbReference type="EMBL" id="BAAAZI010000010">
    <property type="protein sequence ID" value="GAA4142604.1"/>
    <property type="molecule type" value="Genomic_DNA"/>
</dbReference>